<evidence type="ECO:0000256" key="1">
    <source>
        <dbReference type="ARBA" id="ARBA00004651"/>
    </source>
</evidence>
<feature type="transmembrane region" description="Helical" evidence="8">
    <location>
        <begin position="98"/>
        <end position="125"/>
    </location>
</feature>
<keyword evidence="4 8" id="KW-0812">Transmembrane</keyword>
<dbReference type="PANTHER" id="PTHR43266">
    <property type="entry name" value="MACROLIDE-EFFLUX PROTEIN"/>
    <property type="match status" value="1"/>
</dbReference>
<dbReference type="PANTHER" id="PTHR43266:SF2">
    <property type="entry name" value="MAJOR FACILITATOR SUPERFAMILY (MFS) PROFILE DOMAIN-CONTAINING PROTEIN"/>
    <property type="match status" value="1"/>
</dbReference>
<dbReference type="RefSeq" id="WP_344274456.1">
    <property type="nucleotide sequence ID" value="NZ_BAAAHV010000011.1"/>
</dbReference>
<evidence type="ECO:0000256" key="7">
    <source>
        <dbReference type="SAM" id="MobiDB-lite"/>
    </source>
</evidence>
<dbReference type="InterPro" id="IPR036259">
    <property type="entry name" value="MFS_trans_sf"/>
</dbReference>
<feature type="region of interest" description="Disordered" evidence="7">
    <location>
        <begin position="422"/>
        <end position="445"/>
    </location>
</feature>
<evidence type="ECO:0000256" key="2">
    <source>
        <dbReference type="ARBA" id="ARBA00022448"/>
    </source>
</evidence>
<feature type="transmembrane region" description="Helical" evidence="8">
    <location>
        <begin position="7"/>
        <end position="32"/>
    </location>
</feature>
<keyword evidence="2" id="KW-0813">Transport</keyword>
<protein>
    <submittedName>
        <fullName evidence="9">MFS transporter</fullName>
    </submittedName>
</protein>
<feature type="transmembrane region" description="Helical" evidence="8">
    <location>
        <begin position="38"/>
        <end position="59"/>
    </location>
</feature>
<evidence type="ECO:0000313" key="9">
    <source>
        <dbReference type="EMBL" id="MFD2481853.1"/>
    </source>
</evidence>
<comment type="subcellular location">
    <subcellularLocation>
        <location evidence="1">Cell membrane</location>
        <topology evidence="1">Multi-pass membrane protein</topology>
    </subcellularLocation>
</comment>
<evidence type="ECO:0000256" key="5">
    <source>
        <dbReference type="ARBA" id="ARBA00022989"/>
    </source>
</evidence>
<dbReference type="SUPFAM" id="SSF103473">
    <property type="entry name" value="MFS general substrate transporter"/>
    <property type="match status" value="1"/>
</dbReference>
<dbReference type="Gene3D" id="1.20.1250.20">
    <property type="entry name" value="MFS general substrate transporter like domains"/>
    <property type="match status" value="1"/>
</dbReference>
<dbReference type="EMBL" id="JBHUKQ010000010">
    <property type="protein sequence ID" value="MFD2481853.1"/>
    <property type="molecule type" value="Genomic_DNA"/>
</dbReference>
<keyword evidence="10" id="KW-1185">Reference proteome</keyword>
<proteinExistence type="predicted"/>
<feature type="transmembrane region" description="Helical" evidence="8">
    <location>
        <begin position="164"/>
        <end position="184"/>
    </location>
</feature>
<feature type="transmembrane region" description="Helical" evidence="8">
    <location>
        <begin position="71"/>
        <end position="92"/>
    </location>
</feature>
<feature type="transmembrane region" description="Helical" evidence="8">
    <location>
        <begin position="218"/>
        <end position="239"/>
    </location>
</feature>
<keyword evidence="6 8" id="KW-0472">Membrane</keyword>
<accession>A0ABW5HZG3</accession>
<evidence type="ECO:0000256" key="6">
    <source>
        <dbReference type="ARBA" id="ARBA00023136"/>
    </source>
</evidence>
<feature type="transmembrane region" description="Helical" evidence="8">
    <location>
        <begin position="285"/>
        <end position="309"/>
    </location>
</feature>
<feature type="transmembrane region" description="Helical" evidence="8">
    <location>
        <begin position="251"/>
        <end position="273"/>
    </location>
</feature>
<evidence type="ECO:0000256" key="8">
    <source>
        <dbReference type="SAM" id="Phobius"/>
    </source>
</evidence>
<feature type="transmembrane region" description="Helical" evidence="8">
    <location>
        <begin position="137"/>
        <end position="158"/>
    </location>
</feature>
<comment type="caution">
    <text evidence="9">The sequence shown here is derived from an EMBL/GenBank/DDBJ whole genome shotgun (WGS) entry which is preliminary data.</text>
</comment>
<feature type="compositionally biased region" description="Acidic residues" evidence="7">
    <location>
        <begin position="422"/>
        <end position="431"/>
    </location>
</feature>
<name>A0ABW5HZG3_9PSEU</name>
<feature type="transmembrane region" description="Helical" evidence="8">
    <location>
        <begin position="393"/>
        <end position="412"/>
    </location>
</feature>
<reference evidence="10" key="1">
    <citation type="journal article" date="2019" name="Int. J. Syst. Evol. Microbiol.">
        <title>The Global Catalogue of Microorganisms (GCM) 10K type strain sequencing project: providing services to taxonomists for standard genome sequencing and annotation.</title>
        <authorList>
            <consortium name="The Broad Institute Genomics Platform"/>
            <consortium name="The Broad Institute Genome Sequencing Center for Infectious Disease"/>
            <person name="Wu L."/>
            <person name="Ma J."/>
        </authorList>
    </citation>
    <scope>NUCLEOTIDE SEQUENCE [LARGE SCALE GENOMIC DNA]</scope>
    <source>
        <strain evidence="10">CGMCC 4.7638</strain>
    </source>
</reference>
<dbReference type="Pfam" id="PF07690">
    <property type="entry name" value="MFS_1"/>
    <property type="match status" value="1"/>
</dbReference>
<dbReference type="Proteomes" id="UP001597542">
    <property type="component" value="Unassembled WGS sequence"/>
</dbReference>
<gene>
    <name evidence="9" type="ORF">ACFSUT_16325</name>
</gene>
<organism evidence="9 10">
    <name type="scientific">Amycolatopsis albidoflavus</name>
    <dbReference type="NCBI Taxonomy" id="102226"/>
    <lineage>
        <taxon>Bacteria</taxon>
        <taxon>Bacillati</taxon>
        <taxon>Actinomycetota</taxon>
        <taxon>Actinomycetes</taxon>
        <taxon>Pseudonocardiales</taxon>
        <taxon>Pseudonocardiaceae</taxon>
        <taxon>Amycolatopsis</taxon>
    </lineage>
</organism>
<sequence>MGTRGFVLLWSAQLVSIIGSALTGFVLGVWTYERSGSATQFALIMLSGAIPALLIAPFAGALADRLHRRRILVAADCVALGSVGALALLINADQLQTWHVYVVTALTAMCGTLQQVTFSAMIPLLVPKQHLSRANGLSQVVFSAQVAAPVVAGTLLALAGLRGVVLIDLVTFAASLLVVLLVPLPHAAVRTAAPEPGGPSIWRQVPAGWAELRRRPGLTGLLGVLAGFYFCFGVAGTLVRPLVLSFASPAGLGFQVFAGGCGLFAGSLVMGVWGGPKKRMRGIAAFMAFGGIALAIHSLAPSLALVIAIGPFFLFTLPVITGTAQTVLQSKVDPANLGKVMATSRAVSQAASPVAYLVAGPLADGVFEPLMRPDGALAGSVGQLIGTGPGRGMALMFLLAGLLLVVLGALAARPSLRRVEELPDLLEEPEPEPAAVAASREEKGK</sequence>
<evidence type="ECO:0000256" key="3">
    <source>
        <dbReference type="ARBA" id="ARBA00022475"/>
    </source>
</evidence>
<dbReference type="InterPro" id="IPR011701">
    <property type="entry name" value="MFS"/>
</dbReference>
<keyword evidence="5 8" id="KW-1133">Transmembrane helix</keyword>
<evidence type="ECO:0000313" key="10">
    <source>
        <dbReference type="Proteomes" id="UP001597542"/>
    </source>
</evidence>
<evidence type="ECO:0000256" key="4">
    <source>
        <dbReference type="ARBA" id="ARBA00022692"/>
    </source>
</evidence>
<keyword evidence="3" id="KW-1003">Cell membrane</keyword>
<dbReference type="CDD" id="cd06173">
    <property type="entry name" value="MFS_MefA_like"/>
    <property type="match status" value="1"/>
</dbReference>